<gene>
    <name evidence="1" type="ORF">DXC78_05465</name>
</gene>
<dbReference type="Pfam" id="PF13692">
    <property type="entry name" value="Glyco_trans_1_4"/>
    <property type="match status" value="1"/>
</dbReference>
<proteinExistence type="predicted"/>
<dbReference type="PANTHER" id="PTHR12526">
    <property type="entry name" value="GLYCOSYLTRANSFERASE"/>
    <property type="match status" value="1"/>
</dbReference>
<evidence type="ECO:0000313" key="1">
    <source>
        <dbReference type="EMBL" id="RGD76663.1"/>
    </source>
</evidence>
<dbReference type="AlphaFoldDB" id="A0A3E3E4W7"/>
<dbReference type="RefSeq" id="WP_117446087.1">
    <property type="nucleotide sequence ID" value="NZ_JBFBOW010000001.1"/>
</dbReference>
<sequence length="417" mass="47908">MSKVVLLSERLPYPPTSGTKNLLYNYCKILHEDLGMEVVNISFLEQDEDNSQKPDFISNAYELPNPSGLSKLKNIVWYTFVKRKYPLQVSLFWDLKIKKQIDAIIENEKPDYVIADFIRTTEYLKDYKGFKIADLQDLLSLRYRRQLNVDLATINPYGAYLFRLPKAMQKVLQLSFIKRFVMQTEIKLLRNFEINVGNYYDRVMFVAKSEGKRFDQMVGKKKSMIAPLGVDYDFFSQDLSLQKKEKSIAFMGALNVAHNENGIIHFIENCMPRIVECVPEATLYIIGGGASEQLKRYASNHIIFAGRVPDVRIAIGECDIFICPLQFGSGIKTKNLEAMAMGLPVVTTCIGAENIDARNEVDWLVGDTDLLFADHVVRLLNDRELCEKIGRNGQTFVKKHFTWKLARDEFAEVFINE</sequence>
<dbReference type="CDD" id="cd03801">
    <property type="entry name" value="GT4_PimA-like"/>
    <property type="match status" value="1"/>
</dbReference>
<evidence type="ECO:0000313" key="2">
    <source>
        <dbReference type="Proteomes" id="UP000260721"/>
    </source>
</evidence>
<dbReference type="GO" id="GO:0016740">
    <property type="term" value="F:transferase activity"/>
    <property type="evidence" value="ECO:0007669"/>
    <property type="project" value="UniProtKB-KW"/>
</dbReference>
<comment type="caution">
    <text evidence="1">The sequence shown here is derived from an EMBL/GenBank/DDBJ whole genome shotgun (WGS) entry which is preliminary data.</text>
</comment>
<dbReference type="EMBL" id="QUSK01000010">
    <property type="protein sequence ID" value="RGD76663.1"/>
    <property type="molecule type" value="Genomic_DNA"/>
</dbReference>
<organism evidence="1 2">
    <name type="scientific">Faecalicoccus pleomorphus</name>
    <dbReference type="NCBI Taxonomy" id="1323"/>
    <lineage>
        <taxon>Bacteria</taxon>
        <taxon>Bacillati</taxon>
        <taxon>Bacillota</taxon>
        <taxon>Erysipelotrichia</taxon>
        <taxon>Erysipelotrichales</taxon>
        <taxon>Erysipelotrichaceae</taxon>
        <taxon>Faecalicoccus</taxon>
    </lineage>
</organism>
<dbReference type="PANTHER" id="PTHR12526:SF630">
    <property type="entry name" value="GLYCOSYLTRANSFERASE"/>
    <property type="match status" value="1"/>
</dbReference>
<dbReference type="SUPFAM" id="SSF53756">
    <property type="entry name" value="UDP-Glycosyltransferase/glycogen phosphorylase"/>
    <property type="match status" value="1"/>
</dbReference>
<keyword evidence="1" id="KW-0808">Transferase</keyword>
<name>A0A3E3E4W7_9FIRM</name>
<dbReference type="Proteomes" id="UP000260721">
    <property type="component" value="Unassembled WGS sequence"/>
</dbReference>
<accession>A0A3E3E4W7</accession>
<reference evidence="1 2" key="1">
    <citation type="submission" date="2018-08" db="EMBL/GenBank/DDBJ databases">
        <title>A genome reference for cultivated species of the human gut microbiota.</title>
        <authorList>
            <person name="Zou Y."/>
            <person name="Xue W."/>
            <person name="Luo G."/>
        </authorList>
    </citation>
    <scope>NUCLEOTIDE SEQUENCE [LARGE SCALE GENOMIC DNA]</scope>
    <source>
        <strain evidence="1 2">TF08-11</strain>
    </source>
</reference>
<dbReference type="Gene3D" id="3.40.50.2000">
    <property type="entry name" value="Glycogen Phosphorylase B"/>
    <property type="match status" value="2"/>
</dbReference>
<protein>
    <submittedName>
        <fullName evidence="1">Glycosyltransferase</fullName>
    </submittedName>
</protein>